<name>A0A517M549_9BACT</name>
<gene>
    <name evidence="2" type="ORF">EC9_42050</name>
</gene>
<dbReference type="Proteomes" id="UP000319557">
    <property type="component" value="Chromosome"/>
</dbReference>
<dbReference type="AlphaFoldDB" id="A0A517M549"/>
<dbReference type="RefSeq" id="WP_145347917.1">
    <property type="nucleotide sequence ID" value="NZ_CP036261.1"/>
</dbReference>
<organism evidence="2 3">
    <name type="scientific">Rosistilla ulvae</name>
    <dbReference type="NCBI Taxonomy" id="1930277"/>
    <lineage>
        <taxon>Bacteria</taxon>
        <taxon>Pseudomonadati</taxon>
        <taxon>Planctomycetota</taxon>
        <taxon>Planctomycetia</taxon>
        <taxon>Pirellulales</taxon>
        <taxon>Pirellulaceae</taxon>
        <taxon>Rosistilla</taxon>
    </lineage>
</organism>
<evidence type="ECO:0000313" key="2">
    <source>
        <dbReference type="EMBL" id="QDS90002.1"/>
    </source>
</evidence>
<accession>A0A517M549</accession>
<keyword evidence="1" id="KW-0732">Signal</keyword>
<dbReference type="OrthoDB" id="227550at2"/>
<evidence type="ECO:0000256" key="1">
    <source>
        <dbReference type="SAM" id="SignalP"/>
    </source>
</evidence>
<sequence length="565" mass="60553" precursor="true">MFSLFNHGIGCARRTILVGLLSVVAVASADAVAPQTDPGQGGVSEEPVVVVSLASLDGLLRDVNHLSTISGMPQAGAMLNIYVGAYSQGIDRAEPLGVIVRMIDGVPAPMLFLAISDVKAVLKRLEPQFGPADSLDDGTLVMQAGPNLIYIRDQGEWAYVANDRAALTDLPADPKSLLQDMHLDHDIGIRANLQQIPEPMRMGLVAQMRQAFDDAVKRMQERGEGNVQPAPPNEAVIKQMELLMRDSEYVTIGISIDAESNEISVDASGTAIEGSSLAQMYNDRKSVPTEFAGLIRPTATAYTHAAATMGAQEQEVSLQSIDQSLKQLRTVIGQYVELSDSDNAKIDAYLPRAKELLTANVEMGKLNGGAVVMTDQNELRVLVGGAVTEGKKIEQLAKDILGEFDGNPDAPQFKFNDGSYAGLTLHHGSVDLPAGNKELNKMFGSSIPLLIATSDDRIYIGAGKDIDALLKETVDGSSNAEVNQSQALSQGTVSLLPALQYAYWVSENSITDLLLKTMQNNPEHDKVRIVQPIEPNGQRVRFSIDDGVLQVIGAAAQAGKGRPEF</sequence>
<feature type="chain" id="PRO_5021734878" evidence="1">
    <location>
        <begin position="30"/>
        <end position="565"/>
    </location>
</feature>
<dbReference type="KEGG" id="ruv:EC9_42050"/>
<protein>
    <submittedName>
        <fullName evidence="2">Uncharacterized protein</fullName>
    </submittedName>
</protein>
<dbReference type="EMBL" id="CP036261">
    <property type="protein sequence ID" value="QDS90002.1"/>
    <property type="molecule type" value="Genomic_DNA"/>
</dbReference>
<evidence type="ECO:0000313" key="3">
    <source>
        <dbReference type="Proteomes" id="UP000319557"/>
    </source>
</evidence>
<keyword evidence="3" id="KW-1185">Reference proteome</keyword>
<reference evidence="2 3" key="1">
    <citation type="submission" date="2019-02" db="EMBL/GenBank/DDBJ databases">
        <title>Deep-cultivation of Planctomycetes and their phenomic and genomic characterization uncovers novel biology.</title>
        <authorList>
            <person name="Wiegand S."/>
            <person name="Jogler M."/>
            <person name="Boedeker C."/>
            <person name="Pinto D."/>
            <person name="Vollmers J."/>
            <person name="Rivas-Marin E."/>
            <person name="Kohn T."/>
            <person name="Peeters S.H."/>
            <person name="Heuer A."/>
            <person name="Rast P."/>
            <person name="Oberbeckmann S."/>
            <person name="Bunk B."/>
            <person name="Jeske O."/>
            <person name="Meyerdierks A."/>
            <person name="Storesund J.E."/>
            <person name="Kallscheuer N."/>
            <person name="Luecker S."/>
            <person name="Lage O.M."/>
            <person name="Pohl T."/>
            <person name="Merkel B.J."/>
            <person name="Hornburger P."/>
            <person name="Mueller R.-W."/>
            <person name="Bruemmer F."/>
            <person name="Labrenz M."/>
            <person name="Spormann A.M."/>
            <person name="Op den Camp H."/>
            <person name="Overmann J."/>
            <person name="Amann R."/>
            <person name="Jetten M.S.M."/>
            <person name="Mascher T."/>
            <person name="Medema M.H."/>
            <person name="Devos D.P."/>
            <person name="Kaster A.-K."/>
            <person name="Ovreas L."/>
            <person name="Rohde M."/>
            <person name="Galperin M.Y."/>
            <person name="Jogler C."/>
        </authorList>
    </citation>
    <scope>NUCLEOTIDE SEQUENCE [LARGE SCALE GENOMIC DNA]</scope>
    <source>
        <strain evidence="2 3">EC9</strain>
    </source>
</reference>
<proteinExistence type="predicted"/>
<feature type="signal peptide" evidence="1">
    <location>
        <begin position="1"/>
        <end position="29"/>
    </location>
</feature>